<proteinExistence type="predicted"/>
<keyword evidence="5" id="KW-1185">Reference proteome</keyword>
<dbReference type="Pfam" id="PF17966">
    <property type="entry name" value="Muc_B2"/>
    <property type="match status" value="7"/>
</dbReference>
<evidence type="ECO:0000313" key="4">
    <source>
        <dbReference type="EMBL" id="MBM6940755.1"/>
    </source>
</evidence>
<feature type="domain" description="Mucin binding" evidence="2">
    <location>
        <begin position="443"/>
        <end position="538"/>
    </location>
</feature>
<feature type="domain" description="Mucin binding" evidence="2">
    <location>
        <begin position="20"/>
        <end position="102"/>
    </location>
</feature>
<dbReference type="Gene3D" id="3.10.20.470">
    <property type="match status" value="7"/>
</dbReference>
<dbReference type="Pfam" id="PF17965">
    <property type="entry name" value="MucBP_2"/>
    <property type="match status" value="7"/>
</dbReference>
<comment type="caution">
    <text evidence="4">The sequence shown here is derived from an EMBL/GenBank/DDBJ whole genome shotgun (WGS) entry which is preliminary data.</text>
</comment>
<reference evidence="4 5" key="1">
    <citation type="journal article" date="2021" name="Sci. Rep.">
        <title>The distribution of antibiotic resistance genes in chicken gut microbiota commensals.</title>
        <authorList>
            <person name="Juricova H."/>
            <person name="Matiasovicova J."/>
            <person name="Kubasova T."/>
            <person name="Cejkova D."/>
            <person name="Rychlik I."/>
        </authorList>
    </citation>
    <scope>NUCLEOTIDE SEQUENCE [LARGE SCALE GENOMIC DNA]</scope>
    <source>
        <strain evidence="4 5">An574</strain>
    </source>
</reference>
<feature type="region of interest" description="Disordered" evidence="1">
    <location>
        <begin position="1119"/>
        <end position="1140"/>
    </location>
</feature>
<feature type="domain" description="Mub B2-like" evidence="3">
    <location>
        <begin position="567"/>
        <end position="675"/>
    </location>
</feature>
<evidence type="ECO:0000256" key="1">
    <source>
        <dbReference type="SAM" id="MobiDB-lite"/>
    </source>
</evidence>
<dbReference type="InterPro" id="IPR041495">
    <property type="entry name" value="Mub_B2"/>
</dbReference>
<feature type="domain" description="Mucin binding" evidence="2">
    <location>
        <begin position="677"/>
        <end position="768"/>
    </location>
</feature>
<feature type="region of interest" description="Disordered" evidence="1">
    <location>
        <begin position="1418"/>
        <end position="1444"/>
    </location>
</feature>
<feature type="domain" description="Mub B2-like" evidence="3">
    <location>
        <begin position="1005"/>
        <end position="1109"/>
    </location>
</feature>
<feature type="domain" description="Mucin binding" evidence="2">
    <location>
        <begin position="1341"/>
        <end position="1414"/>
    </location>
</feature>
<feature type="domain" description="Mub B2-like" evidence="3">
    <location>
        <begin position="324"/>
        <end position="413"/>
    </location>
</feature>
<name>A0ABS2GWS7_9LACO</name>
<feature type="compositionally biased region" description="Basic and acidic residues" evidence="1">
    <location>
        <begin position="1434"/>
        <end position="1444"/>
    </location>
</feature>
<dbReference type="Gene3D" id="2.60.40.4300">
    <property type="match status" value="7"/>
</dbReference>
<evidence type="ECO:0000259" key="2">
    <source>
        <dbReference type="Pfam" id="PF17965"/>
    </source>
</evidence>
<feature type="domain" description="Mub B2-like" evidence="3">
    <location>
        <begin position="797"/>
        <end position="900"/>
    </location>
</feature>
<feature type="domain" description="Mub B2-like" evidence="3">
    <location>
        <begin position="1443"/>
        <end position="1536"/>
    </location>
</feature>
<feature type="domain" description="Mub B2-like" evidence="3">
    <location>
        <begin position="1235"/>
        <end position="1339"/>
    </location>
</feature>
<dbReference type="Proteomes" id="UP000785625">
    <property type="component" value="Unassembled WGS sequence"/>
</dbReference>
<feature type="domain" description="Mucin binding" evidence="2">
    <location>
        <begin position="903"/>
        <end position="976"/>
    </location>
</feature>
<sequence>MKYPKTGSQDYDFILDPDPQKITVQYLDQDEKDEDGKPKVLATKTLHGYSDMTANYSVGDNITKYSEKGYAPISDSTNGKPLVFDENDNKDQAQVYTIVLGHKHDQKTETKTVTRTVHIISPDKTTTQTKNQITFTRTADVDEVTGQTQHSGWTNGDNGTFNEVIIHAVAGYTPQSDITEDLEKNSKGQYEIKSFHVDQDSNDIVVNVTYGADAQKATITYIDDDETNSNGKQGKVINVQNLSGHTAETISTNVQTAIDNYKKAGYVLDSNDAPDQLTFDNDDHATQAFTVHLGHGHITVTPDQPKEPGDNIPDTNKRFPKGVDHDSLNKTVTRTINITDPSKQTTSIKQKLTFTRTADVDEVTGDIQYSNWVNSDNGGNEDNGTFSAVTLKPIVGYTPKETTKGNDLVNNTNAIGVIEVKPVTVHHDTSDITIDITYAPDSQVAHLRFIDDDNNVTLDNSDEQTGVSDKGPISFKHAADILNGYLKQGYQFSEVTNDTDVNNHKIVSGQSFADAMRNLGNFDHLDSTDQIFTVHLKHGHVTVTPDQPKNPGDNIPDTDKHFPKGVDHDSLNKTVTRTINVTDPNDNKSQKVDQITFTRTADVDEVTGDVHYSDWTNGNNGDTGKFDEAVITSFYGYTPHANYLGKNSKGQYVINEISVSHKSNNIEINVTYTADPQVANLNFVDDEGHVDLASWDNQFGFSNAPINFSHAEEILKEYLQQGYQFVNVTNDADHKVLSDNSFEEAAKKFGDFDVLDNVDQIFTIHLKHGHVTVNPNDPKNQDDPIPGTDRHFPNGVDHDSLNKTITRTVNVTDPISKETKTTNQSVTLTRSADVDVVTENVTYGNWSTSSFNGQTVAHIKGYTSHIKLHENDHDEDVNNIPKETVDEKTPNEVFNVTYSTDPQHATITYYDDDTHQSLHVDKFDGVTNGTVQTNVQKTIDEYQKAGYVVANSDAPVDINFDNDDDTDQAFTVHLKHGHVTVNPNDPKNQDDPIPGTDKHFPNGVDHDSLNKTITRTVNVTDPISNETKTTSQSVTLTRSADVDVVTGNVTYGNWSTGSFKGQTLNPIQGYTMHIALHENNENMAADNIPDEEVKSDTPNEVFDVTYSADQQKAHLHFVDDDSNRTLDNSDDQTGVSDQGPISFKHAADILNGYLKQGYQFSEVTDDTDENNHKAVPGQNFADAISHLGNFDRLDDVDQFFTVHLKHNHVTVNPNDPKNQDDPIPGTDKHFPKGVDHDSLNKTITRTVNVTDPISKETKTISQSVTLTRSADVDVVTGIVTHGKWSTAKFNSQTVTSIKGYTPHIKLHENDHDEDVKSISDENVTSDTPNEVFDVTYSADPQHATITYYDDDTHQSLHVDKFDGVTNETVHTNVQKTIDEYQKAGYVVANNNAPADITFDNDDDTDQTFTVHLKHNHVTVDPKNPKTPSDVIPGTDKHFPKGVDHDDLNRTITRTIIVNYPDGHHQTITQTATFTRNATVDEVTRKVTYGEWNVVSQKLSRFDAPVINGYVPNVKFVPEITVNPDSKDTTVEIYYQVDPAIERTHRQRLIDSNAISSSTSLRDGQHYSNNDFNNAHSNAQRLPQTGNDHSEALIGLGLVGTMMSMLGLTDKKRRHL</sequence>
<dbReference type="InterPro" id="IPR041558">
    <property type="entry name" value="MucBP_2"/>
</dbReference>
<organism evidence="4 5">
    <name type="scientific">Limosilactobacillus coleohominis</name>
    <dbReference type="NCBI Taxonomy" id="181675"/>
    <lineage>
        <taxon>Bacteria</taxon>
        <taxon>Bacillati</taxon>
        <taxon>Bacillota</taxon>
        <taxon>Bacilli</taxon>
        <taxon>Lactobacillales</taxon>
        <taxon>Lactobacillaceae</taxon>
        <taxon>Limosilactobacillus</taxon>
    </lineage>
</organism>
<feature type="domain" description="Mub B2-like" evidence="3">
    <location>
        <begin position="105"/>
        <end position="212"/>
    </location>
</feature>
<feature type="domain" description="Mucin binding" evidence="2">
    <location>
        <begin position="215"/>
        <end position="295"/>
    </location>
</feature>
<protein>
    <recommendedName>
        <fullName evidence="6">Gram-positive cocci surface proteins LPxTG domain-containing protein</fullName>
    </recommendedName>
</protein>
<feature type="domain" description="Mucin binding" evidence="2">
    <location>
        <begin position="1111"/>
        <end position="1206"/>
    </location>
</feature>
<dbReference type="RefSeq" id="WP_204785061.1">
    <property type="nucleotide sequence ID" value="NZ_JACJKU010000035.1"/>
</dbReference>
<feature type="region of interest" description="Disordered" evidence="1">
    <location>
        <begin position="1554"/>
        <end position="1586"/>
    </location>
</feature>
<evidence type="ECO:0008006" key="6">
    <source>
        <dbReference type="Google" id="ProtNLM"/>
    </source>
</evidence>
<evidence type="ECO:0000313" key="5">
    <source>
        <dbReference type="Proteomes" id="UP000785625"/>
    </source>
</evidence>
<gene>
    <name evidence="4" type="ORF">H5975_04530</name>
</gene>
<dbReference type="EMBL" id="JACJKU010000035">
    <property type="protein sequence ID" value="MBM6940755.1"/>
    <property type="molecule type" value="Genomic_DNA"/>
</dbReference>
<accession>A0ABS2GWS7</accession>
<evidence type="ECO:0000259" key="3">
    <source>
        <dbReference type="Pfam" id="PF17966"/>
    </source>
</evidence>